<sequence length="542" mass="61867">MFKNIINVWFTVVITLFLPLKESVILEGELYSKENWAFIARFCFLPNIGKLAYTIEYDEKKYATQYLLLYYDTPEQWASAYKPGLGCKQKEDFSNITNRIALHPNNTITCRIIKKYGKRDTVSCSDQTTFLLARRRWWYIAASHCNSSVGIYLKFKLRMTNGNEGDFWHEHFSADELYILPILMSFFVAYVFLLVAVGFCTVELKSRKMYHATYKLFVASVVLQETGISIQTIVYIKHALNGRGISKIRTLGRLLEAISETIFLLLLLLLAKGFTVTRGRLRLASTVKLTVFMCLYTVSYLVIFIYERLFFDPGKVLYLYESPPGYGLIILRILAWWIFVYSIVFTLKHYPEKAVFYYPFNILGTLWFVSGPTFILITNSFIDKWVRESVVCGVLHFITLCGHLQFLFLTLPTTANKVFPYQVRTSQVAAMQDADPDGTLPFSHHVYAPSAPLPPTLIPAPDRPELGPQPLQADWTTNVPVELFCISRTVDSRTETIIPLKPLGSNTVGIGNHIRTSSLSSEENESVTGRTRSNGTMNSQPL</sequence>
<feature type="transmembrane region" description="Helical" evidence="7">
    <location>
        <begin position="177"/>
        <end position="202"/>
    </location>
</feature>
<evidence type="ECO:0000313" key="12">
    <source>
        <dbReference type="Proteomes" id="UP001378592"/>
    </source>
</evidence>
<feature type="transmembrane region" description="Helical" evidence="7">
    <location>
        <begin position="356"/>
        <end position="382"/>
    </location>
</feature>
<feature type="transmembrane region" description="Helical" evidence="7">
    <location>
        <begin position="254"/>
        <end position="274"/>
    </location>
</feature>
<dbReference type="GO" id="GO:0007186">
    <property type="term" value="P:G protein-coupled receptor signaling pathway"/>
    <property type="evidence" value="ECO:0007669"/>
    <property type="project" value="InterPro"/>
</dbReference>
<evidence type="ECO:0000256" key="8">
    <source>
        <dbReference type="SAM" id="SignalP"/>
    </source>
</evidence>
<keyword evidence="5" id="KW-0325">Glycoprotein</keyword>
<dbReference type="EMBL" id="JAZDUA010000096">
    <property type="protein sequence ID" value="KAK7868393.1"/>
    <property type="molecule type" value="Genomic_DNA"/>
</dbReference>
<evidence type="ECO:0000256" key="2">
    <source>
        <dbReference type="ARBA" id="ARBA00022692"/>
    </source>
</evidence>
<dbReference type="Pfam" id="PF21892">
    <property type="entry name" value="TMEM145_N"/>
    <property type="match status" value="1"/>
</dbReference>
<keyword evidence="4 7" id="KW-0472">Membrane</keyword>
<keyword evidence="3 7" id="KW-1133">Transmembrane helix</keyword>
<evidence type="ECO:0000259" key="10">
    <source>
        <dbReference type="Pfam" id="PF21892"/>
    </source>
</evidence>
<organism evidence="11 12">
    <name type="scientific">Gryllus longicercus</name>
    <dbReference type="NCBI Taxonomy" id="2509291"/>
    <lineage>
        <taxon>Eukaryota</taxon>
        <taxon>Metazoa</taxon>
        <taxon>Ecdysozoa</taxon>
        <taxon>Arthropoda</taxon>
        <taxon>Hexapoda</taxon>
        <taxon>Insecta</taxon>
        <taxon>Pterygota</taxon>
        <taxon>Neoptera</taxon>
        <taxon>Polyneoptera</taxon>
        <taxon>Orthoptera</taxon>
        <taxon>Ensifera</taxon>
        <taxon>Gryllidea</taxon>
        <taxon>Grylloidea</taxon>
        <taxon>Gryllidae</taxon>
        <taxon>Gryllinae</taxon>
        <taxon>Gryllus</taxon>
    </lineage>
</organism>
<feature type="transmembrane region" description="Helical" evidence="7">
    <location>
        <begin position="326"/>
        <end position="344"/>
    </location>
</feature>
<keyword evidence="2 7" id="KW-0812">Transmembrane</keyword>
<dbReference type="InterPro" id="IPR053880">
    <property type="entry name" value="GPR180-like_N"/>
</dbReference>
<feature type="region of interest" description="Disordered" evidence="6">
    <location>
        <begin position="515"/>
        <end position="542"/>
    </location>
</feature>
<reference evidence="11 12" key="1">
    <citation type="submission" date="2024-03" db="EMBL/GenBank/DDBJ databases">
        <title>The genome assembly and annotation of the cricket Gryllus longicercus Weissman &amp; Gray.</title>
        <authorList>
            <person name="Szrajer S."/>
            <person name="Gray D."/>
            <person name="Ylla G."/>
        </authorList>
    </citation>
    <scope>NUCLEOTIDE SEQUENCE [LARGE SCALE GENOMIC DNA]</scope>
    <source>
        <strain evidence="11">DAG 2021-001</strain>
        <tissue evidence="11">Whole body minus gut</tissue>
    </source>
</reference>
<evidence type="ECO:0008006" key="13">
    <source>
        <dbReference type="Google" id="ProtNLM"/>
    </source>
</evidence>
<comment type="caution">
    <text evidence="11">The sequence shown here is derived from an EMBL/GenBank/DDBJ whole genome shotgun (WGS) entry which is preliminary data.</text>
</comment>
<feature type="domain" description="GPR180-like N-terminal" evidence="10">
    <location>
        <begin position="27"/>
        <end position="155"/>
    </location>
</feature>
<evidence type="ECO:0000256" key="6">
    <source>
        <dbReference type="SAM" id="MobiDB-lite"/>
    </source>
</evidence>
<keyword evidence="12" id="KW-1185">Reference proteome</keyword>
<dbReference type="PANTHER" id="PTHR23252">
    <property type="entry name" value="INTIMAL THICKNESS RECEPTOR-RELATED"/>
    <property type="match status" value="1"/>
</dbReference>
<feature type="signal peptide" evidence="8">
    <location>
        <begin position="1"/>
        <end position="23"/>
    </location>
</feature>
<dbReference type="GO" id="GO:0016020">
    <property type="term" value="C:membrane"/>
    <property type="evidence" value="ECO:0007669"/>
    <property type="project" value="UniProtKB-SubCell"/>
</dbReference>
<dbReference type="InterPro" id="IPR047831">
    <property type="entry name" value="GPR180/TMEM145"/>
</dbReference>
<dbReference type="Proteomes" id="UP001378592">
    <property type="component" value="Unassembled WGS sequence"/>
</dbReference>
<gene>
    <name evidence="11" type="ORF">R5R35_013680</name>
</gene>
<feature type="transmembrane region" description="Helical" evidence="7">
    <location>
        <begin position="286"/>
        <end position="306"/>
    </location>
</feature>
<evidence type="ECO:0000259" key="9">
    <source>
        <dbReference type="Pfam" id="PF10192"/>
    </source>
</evidence>
<dbReference type="AlphaFoldDB" id="A0AAN9Z518"/>
<accession>A0AAN9Z518</accession>
<comment type="subcellular location">
    <subcellularLocation>
        <location evidence="1">Membrane</location>
        <topology evidence="1">Multi-pass membrane protein</topology>
    </subcellularLocation>
</comment>
<evidence type="ECO:0000256" key="3">
    <source>
        <dbReference type="ARBA" id="ARBA00022989"/>
    </source>
</evidence>
<evidence type="ECO:0000313" key="11">
    <source>
        <dbReference type="EMBL" id="KAK7868393.1"/>
    </source>
</evidence>
<dbReference type="InterPro" id="IPR019336">
    <property type="entry name" value="GPR180/TMEM145_TM"/>
</dbReference>
<feature type="chain" id="PRO_5042916932" description="Intimal thickness related receptor IRP domain-containing protein" evidence="8">
    <location>
        <begin position="24"/>
        <end position="542"/>
    </location>
</feature>
<name>A0AAN9Z518_9ORTH</name>
<feature type="transmembrane region" description="Helical" evidence="7">
    <location>
        <begin position="214"/>
        <end position="234"/>
    </location>
</feature>
<evidence type="ECO:0000256" key="4">
    <source>
        <dbReference type="ARBA" id="ARBA00023136"/>
    </source>
</evidence>
<feature type="domain" description="GPR180/TMEM145 transmembrane" evidence="9">
    <location>
        <begin position="186"/>
        <end position="404"/>
    </location>
</feature>
<protein>
    <recommendedName>
        <fullName evidence="13">Intimal thickness related receptor IRP domain-containing protein</fullName>
    </recommendedName>
</protein>
<proteinExistence type="predicted"/>
<dbReference type="Pfam" id="PF10192">
    <property type="entry name" value="GPR180-TMEM145_TM"/>
    <property type="match status" value="1"/>
</dbReference>
<dbReference type="GO" id="GO:0019236">
    <property type="term" value="P:response to pheromone"/>
    <property type="evidence" value="ECO:0007669"/>
    <property type="project" value="InterPro"/>
</dbReference>
<evidence type="ECO:0000256" key="5">
    <source>
        <dbReference type="ARBA" id="ARBA00023180"/>
    </source>
</evidence>
<evidence type="ECO:0000256" key="7">
    <source>
        <dbReference type="SAM" id="Phobius"/>
    </source>
</evidence>
<dbReference type="PANTHER" id="PTHR23252:SF24">
    <property type="entry name" value="TRANSMEMBRANE PROTEIN 145"/>
    <property type="match status" value="1"/>
</dbReference>
<evidence type="ECO:0000256" key="1">
    <source>
        <dbReference type="ARBA" id="ARBA00004141"/>
    </source>
</evidence>
<keyword evidence="8" id="KW-0732">Signal</keyword>